<organism evidence="1">
    <name type="scientific">Arundo donax</name>
    <name type="common">Giant reed</name>
    <name type="synonym">Donax arundinaceus</name>
    <dbReference type="NCBI Taxonomy" id="35708"/>
    <lineage>
        <taxon>Eukaryota</taxon>
        <taxon>Viridiplantae</taxon>
        <taxon>Streptophyta</taxon>
        <taxon>Embryophyta</taxon>
        <taxon>Tracheophyta</taxon>
        <taxon>Spermatophyta</taxon>
        <taxon>Magnoliopsida</taxon>
        <taxon>Liliopsida</taxon>
        <taxon>Poales</taxon>
        <taxon>Poaceae</taxon>
        <taxon>PACMAD clade</taxon>
        <taxon>Arundinoideae</taxon>
        <taxon>Arundineae</taxon>
        <taxon>Arundo</taxon>
    </lineage>
</organism>
<proteinExistence type="predicted"/>
<reference evidence="1" key="1">
    <citation type="submission" date="2014-09" db="EMBL/GenBank/DDBJ databases">
        <authorList>
            <person name="Magalhaes I.L.F."/>
            <person name="Oliveira U."/>
            <person name="Santos F.R."/>
            <person name="Vidigal T.H.D.A."/>
            <person name="Brescovit A.D."/>
            <person name="Santos A.J."/>
        </authorList>
    </citation>
    <scope>NUCLEOTIDE SEQUENCE</scope>
    <source>
        <tissue evidence="1">Shoot tissue taken approximately 20 cm above the soil surface</tissue>
    </source>
</reference>
<accession>A0A0A9EGL4</accession>
<sequence length="42" mass="4584">MKSVARLPRNMSPSNSVTEVTKLITFPSESSSTRMILPSSDT</sequence>
<name>A0A0A9EGL4_ARUDO</name>
<reference evidence="1" key="2">
    <citation type="journal article" date="2015" name="Data Brief">
        <title>Shoot transcriptome of the giant reed, Arundo donax.</title>
        <authorList>
            <person name="Barrero R.A."/>
            <person name="Guerrero F.D."/>
            <person name="Moolhuijzen P."/>
            <person name="Goolsby J.A."/>
            <person name="Tidwell J."/>
            <person name="Bellgard S.E."/>
            <person name="Bellgard M.I."/>
        </authorList>
    </citation>
    <scope>NUCLEOTIDE SEQUENCE</scope>
    <source>
        <tissue evidence="1">Shoot tissue taken approximately 20 cm above the soil surface</tissue>
    </source>
</reference>
<dbReference type="EMBL" id="GBRH01197986">
    <property type="protein sequence ID" value="JAD99909.1"/>
    <property type="molecule type" value="Transcribed_RNA"/>
</dbReference>
<evidence type="ECO:0000313" key="1">
    <source>
        <dbReference type="EMBL" id="JAD99909.1"/>
    </source>
</evidence>
<protein>
    <submittedName>
        <fullName evidence="1">Uncharacterized protein</fullName>
    </submittedName>
</protein>
<dbReference type="AlphaFoldDB" id="A0A0A9EGL4"/>